<evidence type="ECO:0000256" key="6">
    <source>
        <dbReference type="ARBA" id="ARBA00023157"/>
    </source>
</evidence>
<evidence type="ECO:0000256" key="7">
    <source>
        <dbReference type="ARBA" id="ARBA00036320"/>
    </source>
</evidence>
<dbReference type="Proteomes" id="UP000677803">
    <property type="component" value="Unassembled WGS sequence"/>
</dbReference>
<dbReference type="FunFam" id="2.40.10.10:FF:000005">
    <property type="entry name" value="Serine protease 37"/>
    <property type="match status" value="2"/>
</dbReference>
<dbReference type="PANTHER" id="PTHR24271:SF55">
    <property type="entry name" value="SERINE PROTEASE 57"/>
    <property type="match status" value="1"/>
</dbReference>
<dbReference type="OrthoDB" id="5597713at2759"/>
<protein>
    <recommendedName>
        <fullName evidence="8">trypsin</fullName>
        <ecNumber evidence="8">3.4.21.4</ecNumber>
    </recommendedName>
</protein>
<dbReference type="Gene3D" id="2.40.10.10">
    <property type="entry name" value="Trypsin-like serine proteases"/>
    <property type="match status" value="4"/>
</dbReference>
<evidence type="ECO:0000256" key="9">
    <source>
        <dbReference type="SAM" id="SignalP"/>
    </source>
</evidence>
<dbReference type="PROSITE" id="PS50240">
    <property type="entry name" value="TRYPSIN_DOM"/>
    <property type="match status" value="3"/>
</dbReference>
<keyword evidence="5" id="KW-0865">Zymogen</keyword>
<dbReference type="GO" id="GO:0005576">
    <property type="term" value="C:extracellular region"/>
    <property type="evidence" value="ECO:0007669"/>
    <property type="project" value="UniProtKB-SubCell"/>
</dbReference>
<evidence type="ECO:0000313" key="12">
    <source>
        <dbReference type="Proteomes" id="UP000677803"/>
    </source>
</evidence>
<evidence type="ECO:0000256" key="1">
    <source>
        <dbReference type="ARBA" id="ARBA00004239"/>
    </source>
</evidence>
<evidence type="ECO:0000256" key="2">
    <source>
        <dbReference type="ARBA" id="ARBA00022670"/>
    </source>
</evidence>
<dbReference type="GO" id="GO:0006508">
    <property type="term" value="P:proteolysis"/>
    <property type="evidence" value="ECO:0007669"/>
    <property type="project" value="UniProtKB-KW"/>
</dbReference>
<comment type="caution">
    <text evidence="11">The sequence shown here is derived from an EMBL/GenBank/DDBJ whole genome shotgun (WGS) entry which is preliminary data.</text>
</comment>
<accession>A0A8S4AAJ4</accession>
<dbReference type="FunFam" id="2.40.10.10:FF:000036">
    <property type="entry name" value="Trypsin beta"/>
    <property type="match status" value="1"/>
</dbReference>
<dbReference type="PRINTS" id="PR00722">
    <property type="entry name" value="CHYMOTRYPSIN"/>
</dbReference>
<feature type="domain" description="Peptidase S1" evidence="10">
    <location>
        <begin position="25"/>
        <end position="210"/>
    </location>
</feature>
<keyword evidence="12" id="KW-1185">Reference proteome</keyword>
<dbReference type="InterPro" id="IPR001314">
    <property type="entry name" value="Peptidase_S1A"/>
</dbReference>
<evidence type="ECO:0000256" key="3">
    <source>
        <dbReference type="ARBA" id="ARBA00022801"/>
    </source>
</evidence>
<keyword evidence="9" id="KW-0732">Signal</keyword>
<sequence>MLTQHNTVLLYLLASLGQSVLGSEIINGKRVPEKLMAYMASVQSNGRHVCGGFLISEDFVVTAAHCEKDQMDVVLGTHNLKKVDDGKMRYNVTRCKHPDFQNVKSGRDIMLLKLSRRARLGGNLQPIRLPEPGVKLRNKAKCRVAGWGFTKTAGEVTDALLVAEVHVVDQETCRKRWKPRGVELPDNVLCAGGYGSKKGFSHGGVIINGDVAPENSMQYMASVQNFWGHVCGGFLISENFVVTAAHCQMSEPTHVILGTHDLMRNSDMKIKIEKKCIYSKFKGVGEGYDIMLLKLSQSANIGPRVKTIPLPTCQTNVRENQICSVAGWGKIKTVGAIVDKLRMVNVSVLTHQSCEEAWNGLPPNVLCAGAGPGSDKGFCQGDSGGPLVCNGMAVGVVSYNRAENCNYPDVPNVYTDITKYVQWIEDILKTKEPAWHSLKTMAVITLTLLLFALRGADGSHIVGGRDAAPHSRPFMASLQAEGRHFCGGALVREDFVLTAAHCNSDEEFSVVLGLDTLSGKEQTRQEFRVAKAIPHPRYKNLVNDIMLLKLSSKAQLNASVQVIPLKPGRVRTSSNCLIAGWGDTDDNDTGADKLQEVNVTILSQRTCSRRWGGLRFIRSVICGVGAKVPQGFCYGDSGGPLVCDGAVAGVVSFSGQRCGVPSTPDVYSRVSYFSRWITNVLKNN</sequence>
<feature type="domain" description="Peptidase S1" evidence="10">
    <location>
        <begin position="206"/>
        <end position="429"/>
    </location>
</feature>
<dbReference type="SMART" id="SM00020">
    <property type="entry name" value="Tryp_SPc"/>
    <property type="match status" value="3"/>
</dbReference>
<dbReference type="InterPro" id="IPR043504">
    <property type="entry name" value="Peptidase_S1_PA_chymotrypsin"/>
</dbReference>
<evidence type="ECO:0000256" key="4">
    <source>
        <dbReference type="ARBA" id="ARBA00022825"/>
    </source>
</evidence>
<dbReference type="Pfam" id="PF00089">
    <property type="entry name" value="Trypsin"/>
    <property type="match status" value="3"/>
</dbReference>
<dbReference type="EMBL" id="CAJRST010000002">
    <property type="protein sequence ID" value="CAG5864819.1"/>
    <property type="molecule type" value="Genomic_DNA"/>
</dbReference>
<dbReference type="PANTHER" id="PTHR24271">
    <property type="entry name" value="KALLIKREIN-RELATED"/>
    <property type="match status" value="1"/>
</dbReference>
<comment type="subcellular location">
    <subcellularLocation>
        <location evidence="1">Secreted</location>
        <location evidence="1">Extracellular space</location>
    </subcellularLocation>
</comment>
<dbReference type="EC" id="3.4.21.4" evidence="8"/>
<dbReference type="CDD" id="cd00190">
    <property type="entry name" value="Tryp_SPc"/>
    <property type="match status" value="3"/>
</dbReference>
<feature type="chain" id="PRO_5035869018" description="trypsin" evidence="9">
    <location>
        <begin position="23"/>
        <end position="684"/>
    </location>
</feature>
<dbReference type="GO" id="GO:0004252">
    <property type="term" value="F:serine-type endopeptidase activity"/>
    <property type="evidence" value="ECO:0007669"/>
    <property type="project" value="UniProtKB-EC"/>
</dbReference>
<keyword evidence="3" id="KW-0378">Hydrolase</keyword>
<evidence type="ECO:0000313" key="11">
    <source>
        <dbReference type="EMBL" id="CAG5864819.1"/>
    </source>
</evidence>
<dbReference type="InterPro" id="IPR018114">
    <property type="entry name" value="TRYPSIN_HIS"/>
</dbReference>
<evidence type="ECO:0000259" key="10">
    <source>
        <dbReference type="PROSITE" id="PS50240"/>
    </source>
</evidence>
<evidence type="ECO:0000256" key="8">
    <source>
        <dbReference type="ARBA" id="ARBA00038868"/>
    </source>
</evidence>
<reference evidence="11" key="1">
    <citation type="submission" date="2021-05" db="EMBL/GenBank/DDBJ databases">
        <authorList>
            <person name="Tigano A."/>
        </authorList>
    </citation>
    <scope>NUCLEOTIDE SEQUENCE</scope>
</reference>
<keyword evidence="4" id="KW-0720">Serine protease</keyword>
<feature type="signal peptide" evidence="9">
    <location>
        <begin position="1"/>
        <end position="22"/>
    </location>
</feature>
<dbReference type="InterPro" id="IPR009003">
    <property type="entry name" value="Peptidase_S1_PA"/>
</dbReference>
<dbReference type="InterPro" id="IPR001254">
    <property type="entry name" value="Trypsin_dom"/>
</dbReference>
<feature type="domain" description="Peptidase S1" evidence="10">
    <location>
        <begin position="461"/>
        <end position="682"/>
    </location>
</feature>
<dbReference type="PROSITE" id="PS00134">
    <property type="entry name" value="TRYPSIN_HIS"/>
    <property type="match status" value="2"/>
</dbReference>
<dbReference type="SUPFAM" id="SSF50494">
    <property type="entry name" value="Trypsin-like serine proteases"/>
    <property type="match status" value="3"/>
</dbReference>
<dbReference type="AlphaFoldDB" id="A0A8S4AAJ4"/>
<comment type="catalytic activity">
    <reaction evidence="7">
        <text>Preferential cleavage: Arg-|-Xaa, Lys-|-Xaa.</text>
        <dbReference type="EC" id="3.4.21.4"/>
    </reaction>
</comment>
<gene>
    <name evidence="11" type="ORF">MMEN_LOCUS1693</name>
</gene>
<keyword evidence="2" id="KW-0645">Protease</keyword>
<proteinExistence type="predicted"/>
<keyword evidence="6" id="KW-1015">Disulfide bond</keyword>
<evidence type="ECO:0000256" key="5">
    <source>
        <dbReference type="ARBA" id="ARBA00023145"/>
    </source>
</evidence>
<organism evidence="11 12">
    <name type="scientific">Menidia menidia</name>
    <name type="common">Atlantic silverside</name>
    <dbReference type="NCBI Taxonomy" id="238744"/>
    <lineage>
        <taxon>Eukaryota</taxon>
        <taxon>Metazoa</taxon>
        <taxon>Chordata</taxon>
        <taxon>Craniata</taxon>
        <taxon>Vertebrata</taxon>
        <taxon>Euteleostomi</taxon>
        <taxon>Actinopterygii</taxon>
        <taxon>Neopterygii</taxon>
        <taxon>Teleostei</taxon>
        <taxon>Neoteleostei</taxon>
        <taxon>Acanthomorphata</taxon>
        <taxon>Ovalentaria</taxon>
        <taxon>Atherinomorphae</taxon>
        <taxon>Atheriniformes</taxon>
        <taxon>Atherinopsidae</taxon>
        <taxon>Menidiinae</taxon>
        <taxon>Menidia</taxon>
    </lineage>
</organism>
<name>A0A8S4AAJ4_9TELE</name>